<dbReference type="RefSeq" id="WP_088521340.1">
    <property type="nucleotide sequence ID" value="NZ_FYDG01000007.1"/>
</dbReference>
<dbReference type="OrthoDB" id="8456023at2"/>
<evidence type="ECO:0000313" key="3">
    <source>
        <dbReference type="Proteomes" id="UP000198418"/>
    </source>
</evidence>
<dbReference type="AlphaFoldDB" id="A0A212RTX6"/>
<feature type="region of interest" description="Disordered" evidence="1">
    <location>
        <begin position="1"/>
        <end position="24"/>
    </location>
</feature>
<dbReference type="Proteomes" id="UP000198418">
    <property type="component" value="Unassembled WGS sequence"/>
</dbReference>
<organism evidence="2 3">
    <name type="scientific">Rhodoblastus acidophilus</name>
    <name type="common">Rhodopseudomonas acidophila</name>
    <dbReference type="NCBI Taxonomy" id="1074"/>
    <lineage>
        <taxon>Bacteria</taxon>
        <taxon>Pseudomonadati</taxon>
        <taxon>Pseudomonadota</taxon>
        <taxon>Alphaproteobacteria</taxon>
        <taxon>Hyphomicrobiales</taxon>
        <taxon>Rhodoblastaceae</taxon>
        <taxon>Rhodoblastus</taxon>
    </lineage>
</organism>
<evidence type="ECO:0000313" key="2">
    <source>
        <dbReference type="EMBL" id="SNB76142.1"/>
    </source>
</evidence>
<evidence type="ECO:0000256" key="1">
    <source>
        <dbReference type="SAM" id="MobiDB-lite"/>
    </source>
</evidence>
<gene>
    <name evidence="2" type="ORF">SAMN06265338_107108</name>
</gene>
<reference evidence="3" key="1">
    <citation type="submission" date="2017-06" db="EMBL/GenBank/DDBJ databases">
        <authorList>
            <person name="Varghese N."/>
            <person name="Submissions S."/>
        </authorList>
    </citation>
    <scope>NUCLEOTIDE SEQUENCE [LARGE SCALE GENOMIC DNA]</scope>
    <source>
        <strain evidence="3">DSM 137</strain>
    </source>
</reference>
<keyword evidence="3" id="KW-1185">Reference proteome</keyword>
<protein>
    <submittedName>
        <fullName evidence="2">Uncharacterized protein</fullName>
    </submittedName>
</protein>
<sequence>MFKKGKSSASPALTHTVIPEDDGRESLAAAEAELRYDEPETDADSAGSAEDTARYIADMVGALAAMAGEAKLDLLTYLLNMARVEAELQARQSEDEPTDD</sequence>
<name>A0A212RTX6_RHOAC</name>
<proteinExistence type="predicted"/>
<dbReference type="EMBL" id="FYDG01000007">
    <property type="protein sequence ID" value="SNB76142.1"/>
    <property type="molecule type" value="Genomic_DNA"/>
</dbReference>
<accession>A0A212RTX6</accession>